<evidence type="ECO:0000256" key="2">
    <source>
        <dbReference type="ARBA" id="ARBA00022670"/>
    </source>
</evidence>
<dbReference type="GO" id="GO:0006508">
    <property type="term" value="P:proteolysis"/>
    <property type="evidence" value="ECO:0007669"/>
    <property type="project" value="UniProtKB-KW"/>
</dbReference>
<dbReference type="SUPFAM" id="SSF143081">
    <property type="entry name" value="BB1717-like"/>
    <property type="match status" value="1"/>
</dbReference>
<evidence type="ECO:0000256" key="4">
    <source>
        <dbReference type="ARBA" id="ARBA00022801"/>
    </source>
</evidence>
<keyword evidence="4" id="KW-0378">Hydrolase</keyword>
<dbReference type="Pfam" id="PF02586">
    <property type="entry name" value="SRAP"/>
    <property type="match status" value="1"/>
</dbReference>
<comment type="caution">
    <text evidence="8">The sequence shown here is derived from an EMBL/GenBank/DDBJ whole genome shotgun (WGS) entry which is preliminary data.</text>
</comment>
<keyword evidence="7" id="KW-0456">Lyase</keyword>
<proteinExistence type="inferred from homology"/>
<dbReference type="PANTHER" id="PTHR13604">
    <property type="entry name" value="DC12-RELATED"/>
    <property type="match status" value="1"/>
</dbReference>
<dbReference type="InterPro" id="IPR003738">
    <property type="entry name" value="SRAP"/>
</dbReference>
<evidence type="ECO:0000313" key="9">
    <source>
        <dbReference type="Proteomes" id="UP001524383"/>
    </source>
</evidence>
<dbReference type="InterPro" id="IPR036590">
    <property type="entry name" value="SRAP-like"/>
</dbReference>
<keyword evidence="3" id="KW-0227">DNA damage</keyword>
<name>A0ABD4TLG1_9EURY</name>
<evidence type="ECO:0000256" key="6">
    <source>
        <dbReference type="ARBA" id="ARBA00023125"/>
    </source>
</evidence>
<keyword evidence="9" id="KW-1185">Reference proteome</keyword>
<dbReference type="GO" id="GO:0006974">
    <property type="term" value="P:DNA damage response"/>
    <property type="evidence" value="ECO:0007669"/>
    <property type="project" value="UniProtKB-KW"/>
</dbReference>
<evidence type="ECO:0000256" key="1">
    <source>
        <dbReference type="ARBA" id="ARBA00008136"/>
    </source>
</evidence>
<dbReference type="AlphaFoldDB" id="A0ABD4TLG1"/>
<gene>
    <name evidence="8" type="ORF">FTO68_07395</name>
</gene>
<sequence length="193" mass="22216">MCSRYTIIGTRILSERFAIPPIPPRYNAAPGQRLLIITTEDKLTEAVFGIMRDDGRRRINARVEGMERKTRGREERCTIPASGFYEWKTGGMRKQPYYIFFPERELVAFAGIYDRGREAFCIVTRAAVEPVSRIHPRMPFVLTEKGEAEWLAGAINAPSEEVMDMYAVSKEINNSAVPDKPSLILRPDRHHWW</sequence>
<dbReference type="GO" id="GO:0008233">
    <property type="term" value="F:peptidase activity"/>
    <property type="evidence" value="ECO:0007669"/>
    <property type="project" value="UniProtKB-KW"/>
</dbReference>
<evidence type="ECO:0000256" key="3">
    <source>
        <dbReference type="ARBA" id="ARBA00022763"/>
    </source>
</evidence>
<reference evidence="8 9" key="1">
    <citation type="submission" date="2019-08" db="EMBL/GenBank/DDBJ databases">
        <authorList>
            <person name="Chen S.-C."/>
            <person name="Lai M.-C."/>
            <person name="You Y.-T."/>
        </authorList>
    </citation>
    <scope>NUCLEOTIDE SEQUENCE [LARGE SCALE GENOMIC DNA]</scope>
    <source>
        <strain evidence="8 9">P2F9704a</strain>
    </source>
</reference>
<organism evidence="8 9">
    <name type="scientific">Methanocalculus taiwanensis</name>
    <dbReference type="NCBI Taxonomy" id="106207"/>
    <lineage>
        <taxon>Archaea</taxon>
        <taxon>Methanobacteriati</taxon>
        <taxon>Methanobacteriota</taxon>
        <taxon>Stenosarchaea group</taxon>
        <taxon>Methanomicrobia</taxon>
        <taxon>Methanomicrobiales</taxon>
        <taxon>Methanocalculaceae</taxon>
        <taxon>Methanocalculus</taxon>
    </lineage>
</organism>
<keyword evidence="2" id="KW-0645">Protease</keyword>
<dbReference type="Gene3D" id="3.90.1680.10">
    <property type="entry name" value="SOS response associated peptidase-like"/>
    <property type="match status" value="1"/>
</dbReference>
<comment type="similarity">
    <text evidence="1">Belongs to the SOS response-associated peptidase family.</text>
</comment>
<dbReference type="GO" id="GO:0016829">
    <property type="term" value="F:lyase activity"/>
    <property type="evidence" value="ECO:0007669"/>
    <property type="project" value="UniProtKB-KW"/>
</dbReference>
<dbReference type="PANTHER" id="PTHR13604:SF0">
    <property type="entry name" value="ABASIC SITE PROCESSING PROTEIN HMCES"/>
    <property type="match status" value="1"/>
</dbReference>
<keyword evidence="5" id="KW-0190">Covalent protein-DNA linkage</keyword>
<dbReference type="GO" id="GO:0003677">
    <property type="term" value="F:DNA binding"/>
    <property type="evidence" value="ECO:0007669"/>
    <property type="project" value="UniProtKB-KW"/>
</dbReference>
<evidence type="ECO:0000256" key="5">
    <source>
        <dbReference type="ARBA" id="ARBA00023124"/>
    </source>
</evidence>
<keyword evidence="6" id="KW-0238">DNA-binding</keyword>
<dbReference type="EMBL" id="VOTZ01000014">
    <property type="protein sequence ID" value="MCQ1538808.1"/>
    <property type="molecule type" value="Genomic_DNA"/>
</dbReference>
<protein>
    <submittedName>
        <fullName evidence="8">SOS response-associated peptidase</fullName>
    </submittedName>
</protein>
<dbReference type="RefSeq" id="WP_255332789.1">
    <property type="nucleotide sequence ID" value="NZ_VOTZ01000014.1"/>
</dbReference>
<evidence type="ECO:0000313" key="8">
    <source>
        <dbReference type="EMBL" id="MCQ1538808.1"/>
    </source>
</evidence>
<dbReference type="Proteomes" id="UP001524383">
    <property type="component" value="Unassembled WGS sequence"/>
</dbReference>
<evidence type="ECO:0000256" key="7">
    <source>
        <dbReference type="ARBA" id="ARBA00023239"/>
    </source>
</evidence>
<accession>A0ABD4TLG1</accession>